<feature type="chain" id="PRO_5035290577" description="Sigma 54 modulation/S30EA ribosomal protein C-terminal domain-containing protein" evidence="2">
    <location>
        <begin position="19"/>
        <end position="233"/>
    </location>
</feature>
<dbReference type="GO" id="GO:0045900">
    <property type="term" value="P:negative regulation of translational elongation"/>
    <property type="evidence" value="ECO:0007669"/>
    <property type="project" value="TreeGrafter"/>
</dbReference>
<accession>A0A8J6C5Z9</accession>
<organism evidence="4 5">
    <name type="scientific">Diacronema lutheri</name>
    <name type="common">Unicellular marine alga</name>
    <name type="synonym">Monochrysis lutheri</name>
    <dbReference type="NCBI Taxonomy" id="2081491"/>
    <lineage>
        <taxon>Eukaryota</taxon>
        <taxon>Haptista</taxon>
        <taxon>Haptophyta</taxon>
        <taxon>Pavlovophyceae</taxon>
        <taxon>Pavlovales</taxon>
        <taxon>Pavlovaceae</taxon>
        <taxon>Diacronema</taxon>
    </lineage>
</organism>
<dbReference type="GO" id="GO:0043024">
    <property type="term" value="F:ribosomal small subunit binding"/>
    <property type="evidence" value="ECO:0007669"/>
    <property type="project" value="TreeGrafter"/>
</dbReference>
<dbReference type="PANTHER" id="PTHR33231">
    <property type="entry name" value="30S RIBOSOMAL PROTEIN"/>
    <property type="match status" value="1"/>
</dbReference>
<evidence type="ECO:0000313" key="5">
    <source>
        <dbReference type="Proteomes" id="UP000751190"/>
    </source>
</evidence>
<evidence type="ECO:0000313" key="4">
    <source>
        <dbReference type="EMBL" id="KAG8461529.1"/>
    </source>
</evidence>
<dbReference type="EMBL" id="JAGTXO010000025">
    <property type="protein sequence ID" value="KAG8461529.1"/>
    <property type="molecule type" value="Genomic_DNA"/>
</dbReference>
<protein>
    <recommendedName>
        <fullName evidence="3">Sigma 54 modulation/S30EA ribosomal protein C-terminal domain-containing protein</fullName>
    </recommendedName>
</protein>
<proteinExistence type="inferred from homology"/>
<evidence type="ECO:0000256" key="1">
    <source>
        <dbReference type="ARBA" id="ARBA00022845"/>
    </source>
</evidence>
<sequence>MTRRVLLALSAVLASAGAWRAPRPAVRARASRMAAVRMYETPITISGNNVELTEAMKAYVDEKVGAALSKFVPMVSRCDAHLSVIRNARVAQGHTCEVVCFSKGAVIRAAERSESMYSSIDLVAAKLARKLRKLKERRQDKGDRVPTNELFEADEPAAVDEPVLDAASVVRTKRFQMPPQTLEDAIVCLEYVDHPFYVFRNSASGEINVIYKRNEGGIGLIEPDKLSGEAAMS</sequence>
<dbReference type="CDD" id="cd00552">
    <property type="entry name" value="RaiA"/>
    <property type="match status" value="1"/>
</dbReference>
<keyword evidence="5" id="KW-1185">Reference proteome</keyword>
<dbReference type="GO" id="GO:0022627">
    <property type="term" value="C:cytosolic small ribosomal subunit"/>
    <property type="evidence" value="ECO:0007669"/>
    <property type="project" value="TreeGrafter"/>
</dbReference>
<dbReference type="Pfam" id="PF02482">
    <property type="entry name" value="Ribosomal_S30AE"/>
    <property type="match status" value="1"/>
</dbReference>
<dbReference type="OrthoDB" id="10253151at2759"/>
<reference evidence="4" key="1">
    <citation type="submission" date="2021-05" db="EMBL/GenBank/DDBJ databases">
        <title>The genome of the haptophyte Pavlova lutheri (Diacronema luteri, Pavlovales) - a model for lipid biosynthesis in eukaryotic algae.</title>
        <authorList>
            <person name="Hulatt C.J."/>
            <person name="Posewitz M.C."/>
        </authorList>
    </citation>
    <scope>NUCLEOTIDE SEQUENCE</scope>
    <source>
        <strain evidence="4">NIVA-4/92</strain>
    </source>
</reference>
<evidence type="ECO:0000256" key="2">
    <source>
        <dbReference type="SAM" id="SignalP"/>
    </source>
</evidence>
<dbReference type="OMA" id="KYFAMPP"/>
<dbReference type="InterPro" id="IPR036567">
    <property type="entry name" value="RHF-like"/>
</dbReference>
<dbReference type="SUPFAM" id="SSF69754">
    <property type="entry name" value="Ribosome binding protein Y (YfiA homologue)"/>
    <property type="match status" value="1"/>
</dbReference>
<dbReference type="Pfam" id="PF16321">
    <property type="entry name" value="Ribosom_S30AE_C"/>
    <property type="match status" value="1"/>
</dbReference>
<dbReference type="InterPro" id="IPR032528">
    <property type="entry name" value="Ribosom_S30AE_C"/>
</dbReference>
<dbReference type="AlphaFoldDB" id="A0A8J6C5Z9"/>
<dbReference type="InterPro" id="IPR003489">
    <property type="entry name" value="RHF/RaiA"/>
</dbReference>
<dbReference type="PANTHER" id="PTHR33231:SF1">
    <property type="entry name" value="30S RIBOSOMAL PROTEIN"/>
    <property type="match status" value="1"/>
</dbReference>
<feature type="domain" description="Sigma 54 modulation/S30EA ribosomal protein C-terminal" evidence="3">
    <location>
        <begin position="167"/>
        <end position="220"/>
    </location>
</feature>
<keyword evidence="1" id="KW-0810">Translation regulation</keyword>
<dbReference type="InterPro" id="IPR038416">
    <property type="entry name" value="Ribosom_S30AE_C_sf"/>
</dbReference>
<keyword evidence="2" id="KW-0732">Signal</keyword>
<comment type="caution">
    <text evidence="4">The sequence shown here is derived from an EMBL/GenBank/DDBJ whole genome shotgun (WGS) entry which is preliminary data.</text>
</comment>
<dbReference type="Gene3D" id="3.30.160.100">
    <property type="entry name" value="Ribosome hibernation promotion factor-like"/>
    <property type="match status" value="1"/>
</dbReference>
<dbReference type="InterPro" id="IPR050574">
    <property type="entry name" value="HPF/YfiA_ribosome-assoc"/>
</dbReference>
<name>A0A8J6C5Z9_DIALT</name>
<dbReference type="Proteomes" id="UP000751190">
    <property type="component" value="Unassembled WGS sequence"/>
</dbReference>
<feature type="signal peptide" evidence="2">
    <location>
        <begin position="1"/>
        <end position="18"/>
    </location>
</feature>
<gene>
    <name evidence="4" type="ORF">KFE25_001133</name>
</gene>
<dbReference type="HAMAP" id="MF_00839">
    <property type="entry name" value="HPF"/>
    <property type="match status" value="1"/>
</dbReference>
<dbReference type="NCBIfam" id="TIGR00741">
    <property type="entry name" value="yfiA"/>
    <property type="match status" value="1"/>
</dbReference>
<evidence type="ECO:0000259" key="3">
    <source>
        <dbReference type="Pfam" id="PF16321"/>
    </source>
</evidence>
<dbReference type="Gene3D" id="3.30.505.50">
    <property type="entry name" value="Sigma 54 modulation/S30EA ribosomal protein, C-terminal domain"/>
    <property type="match status" value="1"/>
</dbReference>
<dbReference type="InterPro" id="IPR034694">
    <property type="entry name" value="HPF_long/plastid"/>
</dbReference>